<evidence type="ECO:0000313" key="2">
    <source>
        <dbReference type="EMBL" id="EJT71427.1"/>
    </source>
</evidence>
<accession>J3PB11</accession>
<reference evidence="4" key="1">
    <citation type="submission" date="2010-07" db="EMBL/GenBank/DDBJ databases">
        <title>The genome sequence of Gaeumannomyces graminis var. tritici strain R3-111a-1.</title>
        <authorList>
            <consortium name="The Broad Institute Genome Sequencing Platform"/>
            <person name="Ma L.-J."/>
            <person name="Dead R."/>
            <person name="Young S."/>
            <person name="Zeng Q."/>
            <person name="Koehrsen M."/>
            <person name="Alvarado L."/>
            <person name="Berlin A."/>
            <person name="Chapman S.B."/>
            <person name="Chen Z."/>
            <person name="Freedman E."/>
            <person name="Gellesch M."/>
            <person name="Goldberg J."/>
            <person name="Griggs A."/>
            <person name="Gujja S."/>
            <person name="Heilman E.R."/>
            <person name="Heiman D."/>
            <person name="Hepburn T."/>
            <person name="Howarth C."/>
            <person name="Jen D."/>
            <person name="Larson L."/>
            <person name="Mehta T."/>
            <person name="Neiman D."/>
            <person name="Pearson M."/>
            <person name="Roberts A."/>
            <person name="Saif S."/>
            <person name="Shea T."/>
            <person name="Shenoy N."/>
            <person name="Sisk P."/>
            <person name="Stolte C."/>
            <person name="Sykes S."/>
            <person name="Walk T."/>
            <person name="White J."/>
            <person name="Yandava C."/>
            <person name="Haas B."/>
            <person name="Nusbaum C."/>
            <person name="Birren B."/>
        </authorList>
    </citation>
    <scope>NUCLEOTIDE SEQUENCE [LARGE SCALE GENOMIC DNA]</scope>
    <source>
        <strain evidence="4">R3-111a-1</strain>
    </source>
</reference>
<evidence type="ECO:0000313" key="4">
    <source>
        <dbReference type="Proteomes" id="UP000006039"/>
    </source>
</evidence>
<dbReference type="Proteomes" id="UP000006039">
    <property type="component" value="Unassembled WGS sequence"/>
</dbReference>
<gene>
    <name evidence="3" type="primary">20351143</name>
    <name evidence="2" type="ORF">GGTG_10685</name>
</gene>
<dbReference type="GeneID" id="20351143"/>
<reference evidence="3" key="5">
    <citation type="submission" date="2018-04" db="UniProtKB">
        <authorList>
            <consortium name="EnsemblFungi"/>
        </authorList>
    </citation>
    <scope>IDENTIFICATION</scope>
    <source>
        <strain evidence="3">R3-111a-1</strain>
    </source>
</reference>
<proteinExistence type="predicted"/>
<evidence type="ECO:0000313" key="3">
    <source>
        <dbReference type="EnsemblFungi" id="EJT71427"/>
    </source>
</evidence>
<sequence>MSDEHETANRVPRQPLPDVGDWVAQVGLPGSVVTGHQAREAAGADGKPWAAGSASQPQPRIASGQDGCPPPEKKKQAWSQKCP</sequence>
<reference evidence="2" key="2">
    <citation type="submission" date="2010-07" db="EMBL/GenBank/DDBJ databases">
        <authorList>
            <consortium name="The Broad Institute Genome Sequencing Platform"/>
            <consortium name="Broad Institute Genome Sequencing Center for Infectious Disease"/>
            <person name="Ma L.-J."/>
            <person name="Dead R."/>
            <person name="Young S."/>
            <person name="Zeng Q."/>
            <person name="Koehrsen M."/>
            <person name="Alvarado L."/>
            <person name="Berlin A."/>
            <person name="Chapman S.B."/>
            <person name="Chen Z."/>
            <person name="Freedman E."/>
            <person name="Gellesch M."/>
            <person name="Goldberg J."/>
            <person name="Griggs A."/>
            <person name="Gujja S."/>
            <person name="Heilman E.R."/>
            <person name="Heiman D."/>
            <person name="Hepburn T."/>
            <person name="Howarth C."/>
            <person name="Jen D."/>
            <person name="Larson L."/>
            <person name="Mehta T."/>
            <person name="Neiman D."/>
            <person name="Pearson M."/>
            <person name="Roberts A."/>
            <person name="Saif S."/>
            <person name="Shea T."/>
            <person name="Shenoy N."/>
            <person name="Sisk P."/>
            <person name="Stolte C."/>
            <person name="Sykes S."/>
            <person name="Walk T."/>
            <person name="White J."/>
            <person name="Yandava C."/>
            <person name="Haas B."/>
            <person name="Nusbaum C."/>
            <person name="Birren B."/>
        </authorList>
    </citation>
    <scope>NUCLEOTIDE SEQUENCE</scope>
    <source>
        <strain evidence="2">R3-111a-1</strain>
    </source>
</reference>
<keyword evidence="4" id="KW-1185">Reference proteome</keyword>
<evidence type="ECO:0000256" key="1">
    <source>
        <dbReference type="SAM" id="MobiDB-lite"/>
    </source>
</evidence>
<dbReference type="EnsemblFungi" id="EJT71427">
    <property type="protein sequence ID" value="EJT71427"/>
    <property type="gene ID" value="GGTG_10685"/>
</dbReference>
<organism evidence="2">
    <name type="scientific">Gaeumannomyces tritici (strain R3-111a-1)</name>
    <name type="common">Wheat and barley take-all root rot fungus</name>
    <name type="synonym">Gaeumannomyces graminis var. tritici</name>
    <dbReference type="NCBI Taxonomy" id="644352"/>
    <lineage>
        <taxon>Eukaryota</taxon>
        <taxon>Fungi</taxon>
        <taxon>Dikarya</taxon>
        <taxon>Ascomycota</taxon>
        <taxon>Pezizomycotina</taxon>
        <taxon>Sordariomycetes</taxon>
        <taxon>Sordariomycetidae</taxon>
        <taxon>Magnaporthales</taxon>
        <taxon>Magnaporthaceae</taxon>
        <taxon>Gaeumannomyces</taxon>
    </lineage>
</organism>
<reference evidence="3" key="4">
    <citation type="journal article" date="2015" name="G3 (Bethesda)">
        <title>Genome sequences of three phytopathogenic species of the Magnaporthaceae family of fungi.</title>
        <authorList>
            <person name="Okagaki L.H."/>
            <person name="Nunes C.C."/>
            <person name="Sailsbery J."/>
            <person name="Clay B."/>
            <person name="Brown D."/>
            <person name="John T."/>
            <person name="Oh Y."/>
            <person name="Young N."/>
            <person name="Fitzgerald M."/>
            <person name="Haas B.J."/>
            <person name="Zeng Q."/>
            <person name="Young S."/>
            <person name="Adiconis X."/>
            <person name="Fan L."/>
            <person name="Levin J.Z."/>
            <person name="Mitchell T.K."/>
            <person name="Okubara P.A."/>
            <person name="Farman M.L."/>
            <person name="Kohn L.M."/>
            <person name="Birren B."/>
            <person name="Ma L.-J."/>
            <person name="Dean R.A."/>
        </authorList>
    </citation>
    <scope>NUCLEOTIDE SEQUENCE</scope>
    <source>
        <strain evidence="3">R3-111a-1</strain>
    </source>
</reference>
<name>J3PB11_GAET3</name>
<protein>
    <submittedName>
        <fullName evidence="2 3">Uncharacterized protein</fullName>
    </submittedName>
</protein>
<dbReference type="EMBL" id="GL385400">
    <property type="protein sequence ID" value="EJT71427.1"/>
    <property type="molecule type" value="Genomic_DNA"/>
</dbReference>
<dbReference type="AlphaFoldDB" id="J3PB11"/>
<feature type="region of interest" description="Disordered" evidence="1">
    <location>
        <begin position="1"/>
        <end position="22"/>
    </location>
</feature>
<dbReference type="VEuPathDB" id="FungiDB:GGTG_10685"/>
<dbReference type="HOGENOM" id="CLU_2542710_0_0_1"/>
<reference evidence="2" key="3">
    <citation type="submission" date="2010-09" db="EMBL/GenBank/DDBJ databases">
        <title>Annotation of Gaeumannomyces graminis var. tritici R3-111a-1.</title>
        <authorList>
            <consortium name="The Broad Institute Genome Sequencing Platform"/>
            <person name="Ma L.-J."/>
            <person name="Dead R."/>
            <person name="Young S.K."/>
            <person name="Zeng Q."/>
            <person name="Gargeya S."/>
            <person name="Fitzgerald M."/>
            <person name="Haas B."/>
            <person name="Abouelleil A."/>
            <person name="Alvarado L."/>
            <person name="Arachchi H.M."/>
            <person name="Berlin A."/>
            <person name="Brown A."/>
            <person name="Chapman S.B."/>
            <person name="Chen Z."/>
            <person name="Dunbar C."/>
            <person name="Freedman E."/>
            <person name="Gearin G."/>
            <person name="Gellesch M."/>
            <person name="Goldberg J."/>
            <person name="Griggs A."/>
            <person name="Gujja S."/>
            <person name="Heiman D."/>
            <person name="Howarth C."/>
            <person name="Larson L."/>
            <person name="Lui A."/>
            <person name="MacDonald P.J.P."/>
            <person name="Mehta T."/>
            <person name="Montmayeur A."/>
            <person name="Murphy C."/>
            <person name="Neiman D."/>
            <person name="Pearson M."/>
            <person name="Priest M."/>
            <person name="Roberts A."/>
            <person name="Saif S."/>
            <person name="Shea T."/>
            <person name="Shenoy N."/>
            <person name="Sisk P."/>
            <person name="Stolte C."/>
            <person name="Sykes S."/>
            <person name="Yandava C."/>
            <person name="Wortman J."/>
            <person name="Nusbaum C."/>
            <person name="Birren B."/>
        </authorList>
    </citation>
    <scope>NUCLEOTIDE SEQUENCE</scope>
    <source>
        <strain evidence="2">R3-111a-1</strain>
    </source>
</reference>
<dbReference type="RefSeq" id="XP_009226824.1">
    <property type="nucleotide sequence ID" value="XM_009228560.1"/>
</dbReference>
<feature type="region of interest" description="Disordered" evidence="1">
    <location>
        <begin position="36"/>
        <end position="83"/>
    </location>
</feature>